<dbReference type="InterPro" id="IPR021698">
    <property type="entry name" value="DUF3280"/>
</dbReference>
<keyword evidence="2" id="KW-1185">Reference proteome</keyword>
<reference evidence="2" key="1">
    <citation type="submission" date="2016-10" db="EMBL/GenBank/DDBJ databases">
        <authorList>
            <person name="Varghese N."/>
            <person name="Submissions S."/>
        </authorList>
    </citation>
    <scope>NUCLEOTIDE SEQUENCE [LARGE SCALE GENOMIC DNA]</scope>
    <source>
        <strain evidence="2">BL36</strain>
    </source>
</reference>
<dbReference type="Proteomes" id="UP000199048">
    <property type="component" value="Unassembled WGS sequence"/>
</dbReference>
<dbReference type="OrthoDB" id="8442682at2"/>
<evidence type="ECO:0008006" key="3">
    <source>
        <dbReference type="Google" id="ProtNLM"/>
    </source>
</evidence>
<gene>
    <name evidence="1" type="ORF">SAMN05192568_1004248</name>
</gene>
<name>A0A1I4HJ76_9HYPH</name>
<evidence type="ECO:0000313" key="1">
    <source>
        <dbReference type="EMBL" id="SFL41581.1"/>
    </source>
</evidence>
<dbReference type="EMBL" id="FOTK01000004">
    <property type="protein sequence ID" value="SFL41581.1"/>
    <property type="molecule type" value="Genomic_DNA"/>
</dbReference>
<dbReference type="STRING" id="582667.SAMN05192568_1004248"/>
<organism evidence="1 2">
    <name type="scientific">Methylobacterium pseudosasicola</name>
    <dbReference type="NCBI Taxonomy" id="582667"/>
    <lineage>
        <taxon>Bacteria</taxon>
        <taxon>Pseudomonadati</taxon>
        <taxon>Pseudomonadota</taxon>
        <taxon>Alphaproteobacteria</taxon>
        <taxon>Hyphomicrobiales</taxon>
        <taxon>Methylobacteriaceae</taxon>
        <taxon>Methylobacterium</taxon>
    </lineage>
</organism>
<dbReference type="AlphaFoldDB" id="A0A1I4HJ76"/>
<sequence length="177" mass="19097">MDLRVPGGRYIGRRISVVILLGSVLTSARLAQAAEPVLAVLPIKLLDTSAEPTDQRAAHTERLASLGADLASALGTPDLYRTLRVKPDDLCAACPSETPDCLLGFVRAAGASLAFVGVVHKSSTLIMQMWARIVDTGSGRVLFTRELNFRGDNDEAWRRATEFLVAQIRSDPPSQAR</sequence>
<dbReference type="Pfam" id="PF11684">
    <property type="entry name" value="DUF3280"/>
    <property type="match status" value="1"/>
</dbReference>
<evidence type="ECO:0000313" key="2">
    <source>
        <dbReference type="Proteomes" id="UP000199048"/>
    </source>
</evidence>
<proteinExistence type="predicted"/>
<protein>
    <recommendedName>
        <fullName evidence="3">DUF2380 domain-containing protein</fullName>
    </recommendedName>
</protein>
<accession>A0A1I4HJ76</accession>